<comment type="function">
    <text evidence="4">Binds to the 23S rRNA.</text>
</comment>
<dbReference type="InterPro" id="IPR005749">
    <property type="entry name" value="Ribosomal_uL15_bac-type"/>
</dbReference>
<evidence type="ECO:0000256" key="2">
    <source>
        <dbReference type="ARBA" id="ARBA00022980"/>
    </source>
</evidence>
<dbReference type="InterPro" id="IPR030878">
    <property type="entry name" value="Ribosomal_uL15"/>
</dbReference>
<proteinExistence type="inferred from homology"/>
<evidence type="ECO:0000256" key="6">
    <source>
        <dbReference type="SAM" id="MobiDB-lite"/>
    </source>
</evidence>
<feature type="domain" description="Large ribosomal subunit protein uL15/eL18" evidence="7">
    <location>
        <begin position="76"/>
        <end position="149"/>
    </location>
</feature>
<keyword evidence="4" id="KW-0694">RNA-binding</keyword>
<accession>A0A6I6MQR4</accession>
<keyword evidence="3 4" id="KW-0687">Ribonucleoprotein</keyword>
<evidence type="ECO:0000256" key="4">
    <source>
        <dbReference type="HAMAP-Rule" id="MF_01341"/>
    </source>
</evidence>
<evidence type="ECO:0000256" key="5">
    <source>
        <dbReference type="RuleBase" id="RU003888"/>
    </source>
</evidence>
<dbReference type="Gene3D" id="3.100.10.10">
    <property type="match status" value="1"/>
</dbReference>
<dbReference type="AlphaFoldDB" id="A0A6I6MQR4"/>
<dbReference type="PROSITE" id="PS00475">
    <property type="entry name" value="RIBOSOMAL_L15"/>
    <property type="match status" value="1"/>
</dbReference>
<dbReference type="KEGG" id="tsv:DSM104635_01864"/>
<dbReference type="PANTHER" id="PTHR12934">
    <property type="entry name" value="50S RIBOSOMAL PROTEIN L15"/>
    <property type="match status" value="1"/>
</dbReference>
<evidence type="ECO:0000256" key="1">
    <source>
        <dbReference type="ARBA" id="ARBA00007320"/>
    </source>
</evidence>
<reference evidence="9" key="1">
    <citation type="submission" date="2019-12" db="EMBL/GenBank/DDBJ databases">
        <title>Complete genome of Terracaulis silvestris 0127_4.</title>
        <authorList>
            <person name="Vieira S."/>
            <person name="Riedel T."/>
            <person name="Sproer C."/>
            <person name="Pascual J."/>
            <person name="Boedeker C."/>
            <person name="Overmann J."/>
        </authorList>
    </citation>
    <scope>NUCLEOTIDE SEQUENCE [LARGE SCALE GENOMIC DNA]</scope>
    <source>
        <strain evidence="9">0127_4</strain>
    </source>
</reference>
<dbReference type="InterPro" id="IPR036227">
    <property type="entry name" value="Ribosomal_uL15/eL18_sf"/>
</dbReference>
<evidence type="ECO:0000313" key="9">
    <source>
        <dbReference type="Proteomes" id="UP000431269"/>
    </source>
</evidence>
<evidence type="ECO:0000313" key="8">
    <source>
        <dbReference type="EMBL" id="QGZ95024.1"/>
    </source>
</evidence>
<dbReference type="Pfam" id="PF00828">
    <property type="entry name" value="Ribosomal_L27A"/>
    <property type="match status" value="1"/>
</dbReference>
<dbReference type="PANTHER" id="PTHR12934:SF11">
    <property type="entry name" value="LARGE RIBOSOMAL SUBUNIT PROTEIN UL15M"/>
    <property type="match status" value="1"/>
</dbReference>
<dbReference type="HAMAP" id="MF_01341">
    <property type="entry name" value="Ribosomal_uL15"/>
    <property type="match status" value="1"/>
</dbReference>
<dbReference type="SUPFAM" id="SSF52080">
    <property type="entry name" value="Ribosomal proteins L15p and L18e"/>
    <property type="match status" value="1"/>
</dbReference>
<keyword evidence="9" id="KW-1185">Reference proteome</keyword>
<dbReference type="Proteomes" id="UP000431269">
    <property type="component" value="Chromosome"/>
</dbReference>
<comment type="subunit">
    <text evidence="4">Part of the 50S ribosomal subunit.</text>
</comment>
<dbReference type="RefSeq" id="WP_158765916.1">
    <property type="nucleotide sequence ID" value="NZ_CP047045.1"/>
</dbReference>
<feature type="region of interest" description="Disordered" evidence="6">
    <location>
        <begin position="1"/>
        <end position="57"/>
    </location>
</feature>
<dbReference type="InterPro" id="IPR001196">
    <property type="entry name" value="Ribosomal_uL15_CS"/>
</dbReference>
<protein>
    <recommendedName>
        <fullName evidence="4">Large ribosomal subunit protein uL15</fullName>
    </recommendedName>
</protein>
<dbReference type="InterPro" id="IPR021131">
    <property type="entry name" value="Ribosomal_uL15/eL18"/>
</dbReference>
<organism evidence="8 9">
    <name type="scientific">Terricaulis silvestris</name>
    <dbReference type="NCBI Taxonomy" id="2686094"/>
    <lineage>
        <taxon>Bacteria</taxon>
        <taxon>Pseudomonadati</taxon>
        <taxon>Pseudomonadota</taxon>
        <taxon>Alphaproteobacteria</taxon>
        <taxon>Caulobacterales</taxon>
        <taxon>Caulobacteraceae</taxon>
        <taxon>Terricaulis</taxon>
    </lineage>
</organism>
<dbReference type="NCBIfam" id="TIGR01071">
    <property type="entry name" value="rplO_bact"/>
    <property type="match status" value="1"/>
</dbReference>
<evidence type="ECO:0000259" key="7">
    <source>
        <dbReference type="Pfam" id="PF00828"/>
    </source>
</evidence>
<dbReference type="GO" id="GO:0022625">
    <property type="term" value="C:cytosolic large ribosomal subunit"/>
    <property type="evidence" value="ECO:0007669"/>
    <property type="project" value="TreeGrafter"/>
</dbReference>
<comment type="similarity">
    <text evidence="1 4 5">Belongs to the universal ribosomal protein uL15 family.</text>
</comment>
<name>A0A6I6MQR4_9CAUL</name>
<feature type="compositionally biased region" description="Gly residues" evidence="6">
    <location>
        <begin position="21"/>
        <end position="35"/>
    </location>
</feature>
<keyword evidence="2 4" id="KW-0689">Ribosomal protein</keyword>
<gene>
    <name evidence="4 8" type="primary">rplO</name>
    <name evidence="8" type="ORF">DSM104635_01864</name>
</gene>
<dbReference type="GO" id="GO:0003735">
    <property type="term" value="F:structural constituent of ribosome"/>
    <property type="evidence" value="ECO:0007669"/>
    <property type="project" value="InterPro"/>
</dbReference>
<dbReference type="GO" id="GO:0006412">
    <property type="term" value="P:translation"/>
    <property type="evidence" value="ECO:0007669"/>
    <property type="project" value="UniProtKB-UniRule"/>
</dbReference>
<dbReference type="GO" id="GO:0019843">
    <property type="term" value="F:rRNA binding"/>
    <property type="evidence" value="ECO:0007669"/>
    <property type="project" value="UniProtKB-UniRule"/>
</dbReference>
<dbReference type="EMBL" id="CP047045">
    <property type="protein sequence ID" value="QGZ95024.1"/>
    <property type="molecule type" value="Genomic_DNA"/>
</dbReference>
<keyword evidence="4" id="KW-0699">rRNA-binding</keyword>
<evidence type="ECO:0000256" key="3">
    <source>
        <dbReference type="ARBA" id="ARBA00023274"/>
    </source>
</evidence>
<sequence>MKLNELADNPGSTKKLMRVGRGVGSGKGKTSGRGVKGQKSRRGVSINGFEGGQMPLHMRMPKRGFNPLNPKKHQWINLTTLQNAIDNKKIDIKDEITEDALVEAGVLRRKKDGVRLLARGELKAKVNITVSGASAAAIAAVEKAGGKVTLLNPPAADEAAA</sequence>